<dbReference type="GO" id="GO:0006313">
    <property type="term" value="P:DNA transposition"/>
    <property type="evidence" value="ECO:0007669"/>
    <property type="project" value="InterPro"/>
</dbReference>
<reference evidence="2" key="1">
    <citation type="submission" date="2019-07" db="EMBL/GenBank/DDBJ databases">
        <authorList>
            <person name="Weber M."/>
            <person name="Kostadinov I."/>
            <person name="Kostadinov D I."/>
        </authorList>
    </citation>
    <scope>NUCLEOTIDE SEQUENCE</scope>
    <source>
        <strain evidence="2">Gfbio:sag-sample-m06:053724c1-46a9-4a36-b237-ea2bf867836b</strain>
    </source>
</reference>
<dbReference type="GO" id="GO:0003677">
    <property type="term" value="F:DNA binding"/>
    <property type="evidence" value="ECO:0007669"/>
    <property type="project" value="InterPro"/>
</dbReference>
<comment type="similarity">
    <text evidence="1">Belongs to the transposase 8 family.</text>
</comment>
<dbReference type="PANTHER" id="PTHR33215">
    <property type="entry name" value="PROTEIN DISTAL ANTENNA"/>
    <property type="match status" value="1"/>
</dbReference>
<gene>
    <name evidence="2" type="ORF">JTBM06_V1_60032</name>
</gene>
<dbReference type="Pfam" id="PF01527">
    <property type="entry name" value="HTH_Tnp_1"/>
    <property type="match status" value="1"/>
</dbReference>
<dbReference type="EMBL" id="LR633967">
    <property type="protein sequence ID" value="VUX55638.1"/>
    <property type="molecule type" value="Genomic_DNA"/>
</dbReference>
<dbReference type="PANTHER" id="PTHR33215:SF12">
    <property type="entry name" value="TRANSPOSASE INSN FOR INSERTION SEQUENCE ELEMENT IS911A-RELATED"/>
    <property type="match status" value="1"/>
</dbReference>
<accession>A0A7D9D2L2</accession>
<proteinExistence type="inferred from homology"/>
<evidence type="ECO:0000313" key="2">
    <source>
        <dbReference type="EMBL" id="VUX55638.1"/>
    </source>
</evidence>
<dbReference type="InterPro" id="IPR002514">
    <property type="entry name" value="Transposase_8"/>
</dbReference>
<dbReference type="InterPro" id="IPR009057">
    <property type="entry name" value="Homeodomain-like_sf"/>
</dbReference>
<sequence>MKRQRRTHSREFKKEVVALVVDHGYSNAEAGRSLGVSGNMIGRWRRELEEDVLGAFPAQDKRTAEQQRIHDLEVENRRLRMEKEILKNPRPSLPRKAHEVSIHRYA</sequence>
<dbReference type="AlphaFoldDB" id="A0A7D9D2L2"/>
<dbReference type="SUPFAM" id="SSF46689">
    <property type="entry name" value="Homeodomain-like"/>
    <property type="match status" value="1"/>
</dbReference>
<name>A0A7D9D2L2_9GAMM</name>
<protein>
    <submittedName>
        <fullName evidence="2">Transposase</fullName>
    </submittedName>
</protein>
<organism evidence="2">
    <name type="scientific">uncultured Woeseiaceae bacterium</name>
    <dbReference type="NCBI Taxonomy" id="1983305"/>
    <lineage>
        <taxon>Bacteria</taxon>
        <taxon>Pseudomonadati</taxon>
        <taxon>Pseudomonadota</taxon>
        <taxon>Gammaproteobacteria</taxon>
        <taxon>Woeseiales</taxon>
        <taxon>Woeseiaceae</taxon>
        <taxon>environmental samples</taxon>
    </lineage>
</organism>
<dbReference type="GO" id="GO:0004803">
    <property type="term" value="F:transposase activity"/>
    <property type="evidence" value="ECO:0007669"/>
    <property type="project" value="InterPro"/>
</dbReference>
<dbReference type="Gene3D" id="1.10.10.60">
    <property type="entry name" value="Homeodomain-like"/>
    <property type="match status" value="1"/>
</dbReference>
<dbReference type="InterPro" id="IPR051839">
    <property type="entry name" value="RD_transcriptional_regulator"/>
</dbReference>
<evidence type="ECO:0000256" key="1">
    <source>
        <dbReference type="ARBA" id="ARBA00009964"/>
    </source>
</evidence>